<dbReference type="AlphaFoldDB" id="A0A0A9D4Q8"/>
<feature type="compositionally biased region" description="Polar residues" evidence="1">
    <location>
        <begin position="1"/>
        <end position="15"/>
    </location>
</feature>
<sequence>MTSTVAADGPNTNNAEGKKEPDDMPHLIGSRNWHLYRIL</sequence>
<reference evidence="2" key="1">
    <citation type="submission" date="2014-09" db="EMBL/GenBank/DDBJ databases">
        <authorList>
            <person name="Magalhaes I.L.F."/>
            <person name="Oliveira U."/>
            <person name="Santos F.R."/>
            <person name="Vidigal T.H.D.A."/>
            <person name="Brescovit A.D."/>
            <person name="Santos A.J."/>
        </authorList>
    </citation>
    <scope>NUCLEOTIDE SEQUENCE</scope>
    <source>
        <tissue evidence="2">Shoot tissue taken approximately 20 cm above the soil surface</tissue>
    </source>
</reference>
<organism evidence="2">
    <name type="scientific">Arundo donax</name>
    <name type="common">Giant reed</name>
    <name type="synonym">Donax arundinaceus</name>
    <dbReference type="NCBI Taxonomy" id="35708"/>
    <lineage>
        <taxon>Eukaryota</taxon>
        <taxon>Viridiplantae</taxon>
        <taxon>Streptophyta</taxon>
        <taxon>Embryophyta</taxon>
        <taxon>Tracheophyta</taxon>
        <taxon>Spermatophyta</taxon>
        <taxon>Magnoliopsida</taxon>
        <taxon>Liliopsida</taxon>
        <taxon>Poales</taxon>
        <taxon>Poaceae</taxon>
        <taxon>PACMAD clade</taxon>
        <taxon>Arundinoideae</taxon>
        <taxon>Arundineae</taxon>
        <taxon>Arundo</taxon>
    </lineage>
</organism>
<reference evidence="2" key="2">
    <citation type="journal article" date="2015" name="Data Brief">
        <title>Shoot transcriptome of the giant reed, Arundo donax.</title>
        <authorList>
            <person name="Barrero R.A."/>
            <person name="Guerrero F.D."/>
            <person name="Moolhuijzen P."/>
            <person name="Goolsby J.A."/>
            <person name="Tidwell J."/>
            <person name="Bellgard S.E."/>
            <person name="Bellgard M.I."/>
        </authorList>
    </citation>
    <scope>NUCLEOTIDE SEQUENCE</scope>
    <source>
        <tissue evidence="2">Shoot tissue taken approximately 20 cm above the soil surface</tissue>
    </source>
</reference>
<dbReference type="EMBL" id="GBRH01216232">
    <property type="protein sequence ID" value="JAD81663.1"/>
    <property type="molecule type" value="Transcribed_RNA"/>
</dbReference>
<accession>A0A0A9D4Q8</accession>
<evidence type="ECO:0000313" key="2">
    <source>
        <dbReference type="EMBL" id="JAD81663.1"/>
    </source>
</evidence>
<protein>
    <submittedName>
        <fullName evidence="2">Uncharacterized protein</fullName>
    </submittedName>
</protein>
<name>A0A0A9D4Q8_ARUDO</name>
<evidence type="ECO:0000256" key="1">
    <source>
        <dbReference type="SAM" id="MobiDB-lite"/>
    </source>
</evidence>
<feature type="compositionally biased region" description="Basic and acidic residues" evidence="1">
    <location>
        <begin position="16"/>
        <end position="25"/>
    </location>
</feature>
<feature type="region of interest" description="Disordered" evidence="1">
    <location>
        <begin position="1"/>
        <end position="27"/>
    </location>
</feature>
<proteinExistence type="predicted"/>